<keyword evidence="5 8" id="KW-0560">Oxidoreductase</keyword>
<evidence type="ECO:0000256" key="8">
    <source>
        <dbReference type="RuleBase" id="RU000461"/>
    </source>
</evidence>
<dbReference type="PROSITE" id="PS00086">
    <property type="entry name" value="CYTOCHROME_P450"/>
    <property type="match status" value="1"/>
</dbReference>
<protein>
    <recommendedName>
        <fullName evidence="12">Cytochrome P450</fullName>
    </recommendedName>
</protein>
<organism evidence="10 11">
    <name type="scientific">Dryococelus australis</name>
    <dbReference type="NCBI Taxonomy" id="614101"/>
    <lineage>
        <taxon>Eukaryota</taxon>
        <taxon>Metazoa</taxon>
        <taxon>Ecdysozoa</taxon>
        <taxon>Arthropoda</taxon>
        <taxon>Hexapoda</taxon>
        <taxon>Insecta</taxon>
        <taxon>Pterygota</taxon>
        <taxon>Neoptera</taxon>
        <taxon>Polyneoptera</taxon>
        <taxon>Phasmatodea</taxon>
        <taxon>Verophasmatodea</taxon>
        <taxon>Anareolatae</taxon>
        <taxon>Phasmatidae</taxon>
        <taxon>Eurycanthinae</taxon>
        <taxon>Dryococelus</taxon>
    </lineage>
</organism>
<sequence>MRVTEVSMEQRRNEEAGETEDPRENPPTNGIVRQDSHMIKFVSRTCGVRSSQRGSASTLEKIAYDEKSQERAPTETISRIALFCLRYKVAFLISWARFLTGRYYRMLSSIPGPKGVTVFVNMLLSIRHTSRIIDFFFKRLWKEYGRVFAIWAGPQALVVLSDPQDIKVVLNKKETLAKPGPYRTLALFLGYSLFTATRHDWQRHRRAMNPSFSTDILETFLPEFDKKSKLLVGLISKHNNGEAFDVLRYMMMCTLDTVSETVLGTSMSVMEKDRVDLVDSLNVAKDLGFFMMLRPWWWVPRVVRNTPTYKKMASSTQVLWDFAEEIVTRKLKRDELVAADHGQSSGFLDHVMVRGRAEPGMLTMDEVRANTMINIVAGMDTSSITLCAALMLLALHQDVQRTAVKELQDIFDDDPHRQVTSADLKRMEYLEQVINETLRLYPPGPLIAREVEEDVSFTGYTLPAGTIVVIPIYLVHRDPKYYHDPEKFDPARFSPENTSSRHPYSFIPFSGGRRSCIAKKYAYMQMKTVLSCVLRNYCILPCSTREEIENVQFKVTLHLINGFKIKAYLFSGRARLRQRTLSPIGCCMLGKGPYWLSAGCHALIGKLCSDVSLDSGAILLARAAGAHGLSFQKRWQMKRQHGDFYAFRTQKQGSDTGDIKTHAWRLIALRRMACFVGALYYAT</sequence>
<dbReference type="InterPro" id="IPR050196">
    <property type="entry name" value="Cytochrome_P450_Monoox"/>
</dbReference>
<feature type="region of interest" description="Disordered" evidence="9">
    <location>
        <begin position="1"/>
        <end position="30"/>
    </location>
</feature>
<evidence type="ECO:0000256" key="6">
    <source>
        <dbReference type="ARBA" id="ARBA00023004"/>
    </source>
</evidence>
<accession>A0ABQ9GKX5</accession>
<evidence type="ECO:0000256" key="4">
    <source>
        <dbReference type="ARBA" id="ARBA00022723"/>
    </source>
</evidence>
<dbReference type="InterPro" id="IPR017972">
    <property type="entry name" value="Cyt_P450_CS"/>
</dbReference>
<keyword evidence="4 8" id="KW-0479">Metal-binding</keyword>
<keyword evidence="6 8" id="KW-0408">Iron</keyword>
<dbReference type="PRINTS" id="PR00463">
    <property type="entry name" value="EP450I"/>
</dbReference>
<keyword evidence="3 8" id="KW-0349">Heme</keyword>
<reference evidence="10 11" key="1">
    <citation type="submission" date="2023-02" db="EMBL/GenBank/DDBJ databases">
        <title>LHISI_Scaffold_Assembly.</title>
        <authorList>
            <person name="Stuart O.P."/>
            <person name="Cleave R."/>
            <person name="Magrath M.J.L."/>
            <person name="Mikheyev A.S."/>
        </authorList>
    </citation>
    <scope>NUCLEOTIDE SEQUENCE [LARGE SCALE GENOMIC DNA]</scope>
    <source>
        <strain evidence="10">Daus_M_001</strain>
        <tissue evidence="10">Leg muscle</tissue>
    </source>
</reference>
<keyword evidence="7 8" id="KW-0503">Monooxygenase</keyword>
<keyword evidence="11" id="KW-1185">Reference proteome</keyword>
<dbReference type="PANTHER" id="PTHR24291">
    <property type="entry name" value="CYTOCHROME P450 FAMILY 4"/>
    <property type="match status" value="1"/>
</dbReference>
<evidence type="ECO:0000256" key="9">
    <source>
        <dbReference type="SAM" id="MobiDB-lite"/>
    </source>
</evidence>
<proteinExistence type="inferred from homology"/>
<dbReference type="SUPFAM" id="SSF48264">
    <property type="entry name" value="Cytochrome P450"/>
    <property type="match status" value="1"/>
</dbReference>
<dbReference type="Pfam" id="PF00067">
    <property type="entry name" value="p450"/>
    <property type="match status" value="1"/>
</dbReference>
<evidence type="ECO:0008006" key="12">
    <source>
        <dbReference type="Google" id="ProtNLM"/>
    </source>
</evidence>
<dbReference type="InterPro" id="IPR002401">
    <property type="entry name" value="Cyt_P450_E_grp-I"/>
</dbReference>
<dbReference type="CDD" id="cd20628">
    <property type="entry name" value="CYP4"/>
    <property type="match status" value="1"/>
</dbReference>
<comment type="similarity">
    <text evidence="2 8">Belongs to the cytochrome P450 family.</text>
</comment>
<feature type="compositionally biased region" description="Basic and acidic residues" evidence="9">
    <location>
        <begin position="8"/>
        <end position="24"/>
    </location>
</feature>
<dbReference type="InterPro" id="IPR036396">
    <property type="entry name" value="Cyt_P450_sf"/>
</dbReference>
<comment type="caution">
    <text evidence="10">The sequence shown here is derived from an EMBL/GenBank/DDBJ whole genome shotgun (WGS) entry which is preliminary data.</text>
</comment>
<evidence type="ECO:0000256" key="2">
    <source>
        <dbReference type="ARBA" id="ARBA00010617"/>
    </source>
</evidence>
<dbReference type="Proteomes" id="UP001159363">
    <property type="component" value="Chromosome 10"/>
</dbReference>
<evidence type="ECO:0000256" key="1">
    <source>
        <dbReference type="ARBA" id="ARBA00001971"/>
    </source>
</evidence>
<name>A0ABQ9GKX5_9NEOP</name>
<dbReference type="PRINTS" id="PR00385">
    <property type="entry name" value="P450"/>
</dbReference>
<dbReference type="Gene3D" id="1.10.630.10">
    <property type="entry name" value="Cytochrome P450"/>
    <property type="match status" value="1"/>
</dbReference>
<dbReference type="PANTHER" id="PTHR24291:SF177">
    <property type="entry name" value="CYTOCHROME P450 4AA1-RELATED"/>
    <property type="match status" value="1"/>
</dbReference>
<gene>
    <name evidence="10" type="ORF">PR048_026283</name>
</gene>
<dbReference type="EMBL" id="JARBHB010000011">
    <property type="protein sequence ID" value="KAJ8872672.1"/>
    <property type="molecule type" value="Genomic_DNA"/>
</dbReference>
<evidence type="ECO:0000256" key="3">
    <source>
        <dbReference type="ARBA" id="ARBA00022617"/>
    </source>
</evidence>
<evidence type="ECO:0000256" key="5">
    <source>
        <dbReference type="ARBA" id="ARBA00023002"/>
    </source>
</evidence>
<dbReference type="InterPro" id="IPR001128">
    <property type="entry name" value="Cyt_P450"/>
</dbReference>
<evidence type="ECO:0000256" key="7">
    <source>
        <dbReference type="ARBA" id="ARBA00023033"/>
    </source>
</evidence>
<comment type="cofactor">
    <cofactor evidence="1">
        <name>heme</name>
        <dbReference type="ChEBI" id="CHEBI:30413"/>
    </cofactor>
</comment>
<evidence type="ECO:0000313" key="11">
    <source>
        <dbReference type="Proteomes" id="UP001159363"/>
    </source>
</evidence>
<evidence type="ECO:0000313" key="10">
    <source>
        <dbReference type="EMBL" id="KAJ8872672.1"/>
    </source>
</evidence>